<dbReference type="SUPFAM" id="SSF64076">
    <property type="entry name" value="MTH938-like"/>
    <property type="match status" value="1"/>
</dbReference>
<reference evidence="2" key="1">
    <citation type="submission" date="2017-07" db="EMBL/GenBank/DDBJ databases">
        <title>Novel pathways for hydrocarbon cycling and metabolic interdependencies in hydrothermal sediment communities.</title>
        <authorList>
            <person name="Dombrowski N."/>
            <person name="Seitz K."/>
            <person name="Teske A."/>
            <person name="Baker B."/>
        </authorList>
    </citation>
    <scope>NUCLEOTIDE SEQUENCE [LARGE SCALE GENOMIC DNA]</scope>
</reference>
<dbReference type="EMBL" id="NMUJ01000002">
    <property type="protein sequence ID" value="OYV03582.1"/>
    <property type="molecule type" value="Genomic_DNA"/>
</dbReference>
<evidence type="ECO:0000313" key="1">
    <source>
        <dbReference type="EMBL" id="OYV03582.1"/>
    </source>
</evidence>
<gene>
    <name evidence="1" type="ORF">CGW93_00245</name>
</gene>
<organism evidence="1 2">
    <name type="scientific">candidate division WOR-3 bacterium 4484_18</name>
    <dbReference type="NCBI Taxonomy" id="2020626"/>
    <lineage>
        <taxon>Bacteria</taxon>
        <taxon>Bacteria division WOR-3</taxon>
    </lineage>
</organism>
<sequence>MLIIGTGAYGVMDVAKEVVDACNERGIELHIQTTAEAVKIYNEMAKSKRTVAALHLTC</sequence>
<dbReference type="InterPro" id="IPR007523">
    <property type="entry name" value="NDUFAF3/AAMDC"/>
</dbReference>
<dbReference type="Gene3D" id="3.40.1230.10">
    <property type="entry name" value="MTH938-like"/>
    <property type="match status" value="1"/>
</dbReference>
<name>A0A257LVY3_UNCW3</name>
<comment type="caution">
    <text evidence="1">The sequence shown here is derived from an EMBL/GenBank/DDBJ whole genome shotgun (WGS) entry which is preliminary data.</text>
</comment>
<dbReference type="Proteomes" id="UP000216312">
    <property type="component" value="Unassembled WGS sequence"/>
</dbReference>
<dbReference type="Pfam" id="PF04430">
    <property type="entry name" value="DUF498"/>
    <property type="match status" value="1"/>
</dbReference>
<accession>A0A257LVY3</accession>
<protein>
    <submittedName>
        <fullName evidence="1">Uncharacterized protein</fullName>
    </submittedName>
</protein>
<proteinExistence type="predicted"/>
<evidence type="ECO:0000313" key="2">
    <source>
        <dbReference type="Proteomes" id="UP000216312"/>
    </source>
</evidence>
<dbReference type="AlphaFoldDB" id="A0A257LVY3"/>
<dbReference type="InterPro" id="IPR036748">
    <property type="entry name" value="MTH938-like_sf"/>
</dbReference>